<evidence type="ECO:0000256" key="11">
    <source>
        <dbReference type="ARBA" id="ARBA00030962"/>
    </source>
</evidence>
<dbReference type="InterPro" id="IPR016152">
    <property type="entry name" value="PTrfase/Anion_transptr"/>
</dbReference>
<sequence length="145" mass="15904">MAKEILSENNIQLNVSLNNKEEAIRYTGGILVDNGYVNASYVDKMLEREELTSTFMGNNVAIPHGTEDAKDQVIETGLSVVTVPDGVDFGDENIVKILIGIAGKGDDHLEVLSNIAIVLSEEENIQKIVDATSKEEIIRIFEEVN</sequence>
<evidence type="ECO:0000256" key="7">
    <source>
        <dbReference type="ARBA" id="ARBA00022683"/>
    </source>
</evidence>
<evidence type="ECO:0000313" key="13">
    <source>
        <dbReference type="EMBL" id="AXI10535.1"/>
    </source>
</evidence>
<keyword evidence="14" id="KW-1185">Reference proteome</keyword>
<evidence type="ECO:0000313" key="14">
    <source>
        <dbReference type="Proteomes" id="UP000253908"/>
    </source>
</evidence>
<dbReference type="GO" id="GO:0009401">
    <property type="term" value="P:phosphoenolpyruvate-dependent sugar phosphotransferase system"/>
    <property type="evidence" value="ECO:0007669"/>
    <property type="project" value="UniProtKB-KW"/>
</dbReference>
<dbReference type="PROSITE" id="PS00372">
    <property type="entry name" value="PTS_EIIA_TYPE_2_HIS"/>
    <property type="match status" value="1"/>
</dbReference>
<keyword evidence="7" id="KW-0598">Phosphotransferase system</keyword>
<keyword evidence="6" id="KW-0808">Transferase</keyword>
<dbReference type="Pfam" id="PF00359">
    <property type="entry name" value="PTS_EIIA_2"/>
    <property type="match status" value="1"/>
</dbReference>
<dbReference type="OrthoDB" id="1640042at2"/>
<reference evidence="14" key="1">
    <citation type="submission" date="2017-11" db="EMBL/GenBank/DDBJ databases">
        <authorList>
            <person name="Zhu W."/>
        </authorList>
    </citation>
    <scope>NUCLEOTIDE SEQUENCE [LARGE SCALE GENOMIC DNA]</scope>
    <source>
        <strain evidence="14">160</strain>
    </source>
</reference>
<keyword evidence="3" id="KW-0813">Transport</keyword>
<keyword evidence="8" id="KW-0418">Kinase</keyword>
<dbReference type="InterPro" id="IPR002178">
    <property type="entry name" value="PTS_EIIA_type-2_dom"/>
</dbReference>
<proteinExistence type="predicted"/>
<dbReference type="AlphaFoldDB" id="A0A345PKK5"/>
<dbReference type="PANTHER" id="PTHR30181:SF2">
    <property type="entry name" value="PTS SYSTEM MANNITOL-SPECIFIC EIICBA COMPONENT"/>
    <property type="match status" value="1"/>
</dbReference>
<evidence type="ECO:0000256" key="10">
    <source>
        <dbReference type="ARBA" id="ARBA00030956"/>
    </source>
</evidence>
<dbReference type="GO" id="GO:0090563">
    <property type="term" value="F:protein-phosphocysteine-sugar phosphotransferase activity"/>
    <property type="evidence" value="ECO:0007669"/>
    <property type="project" value="TreeGrafter"/>
</dbReference>
<evidence type="ECO:0000256" key="1">
    <source>
        <dbReference type="ARBA" id="ARBA00002434"/>
    </source>
</evidence>
<organism evidence="13 14">
    <name type="scientific">Oceanobacillus zhaokaii</name>
    <dbReference type="NCBI Taxonomy" id="2052660"/>
    <lineage>
        <taxon>Bacteria</taxon>
        <taxon>Bacillati</taxon>
        <taxon>Bacillota</taxon>
        <taxon>Bacilli</taxon>
        <taxon>Bacillales</taxon>
        <taxon>Bacillaceae</taxon>
        <taxon>Oceanobacillus</taxon>
    </lineage>
</organism>
<evidence type="ECO:0000256" key="6">
    <source>
        <dbReference type="ARBA" id="ARBA00022679"/>
    </source>
</evidence>
<evidence type="ECO:0000256" key="4">
    <source>
        <dbReference type="ARBA" id="ARBA00022553"/>
    </source>
</evidence>
<name>A0A345PKK5_9BACI</name>
<dbReference type="Proteomes" id="UP000253908">
    <property type="component" value="Chromosome"/>
</dbReference>
<dbReference type="GO" id="GO:0016301">
    <property type="term" value="F:kinase activity"/>
    <property type="evidence" value="ECO:0007669"/>
    <property type="project" value="UniProtKB-KW"/>
</dbReference>
<dbReference type="EMBL" id="CP024848">
    <property type="protein sequence ID" value="AXI10535.1"/>
    <property type="molecule type" value="Genomic_DNA"/>
</dbReference>
<evidence type="ECO:0000256" key="8">
    <source>
        <dbReference type="ARBA" id="ARBA00022777"/>
    </source>
</evidence>
<dbReference type="SUPFAM" id="SSF55804">
    <property type="entry name" value="Phoshotransferase/anion transport protein"/>
    <property type="match status" value="1"/>
</dbReference>
<dbReference type="KEGG" id="ocn:CUC15_17035"/>
<dbReference type="Gene3D" id="3.40.930.10">
    <property type="entry name" value="Mannitol-specific EII, Chain A"/>
    <property type="match status" value="1"/>
</dbReference>
<evidence type="ECO:0000256" key="9">
    <source>
        <dbReference type="ARBA" id="ARBA00029908"/>
    </source>
</evidence>
<feature type="domain" description="PTS EIIA type-2" evidence="12">
    <location>
        <begin position="4"/>
        <end position="144"/>
    </location>
</feature>
<accession>A0A345PKK5</accession>
<dbReference type="InterPro" id="IPR050893">
    <property type="entry name" value="Sugar_PTS"/>
</dbReference>
<dbReference type="RefSeq" id="WP_114917820.1">
    <property type="nucleotide sequence ID" value="NZ_CP024848.1"/>
</dbReference>
<protein>
    <recommendedName>
        <fullName evidence="2">Mannitol-specific phosphotransferase enzyme IIA component</fullName>
    </recommendedName>
    <alternativeName>
        <fullName evidence="10">EIIA</fullName>
    </alternativeName>
    <alternativeName>
        <fullName evidence="11">EIII</fullName>
    </alternativeName>
    <alternativeName>
        <fullName evidence="9">PTS system mannitol-specific EIIA component</fullName>
    </alternativeName>
</protein>
<keyword evidence="4" id="KW-0597">Phosphoprotein</keyword>
<evidence type="ECO:0000256" key="5">
    <source>
        <dbReference type="ARBA" id="ARBA00022597"/>
    </source>
</evidence>
<dbReference type="GO" id="GO:0005886">
    <property type="term" value="C:plasma membrane"/>
    <property type="evidence" value="ECO:0007669"/>
    <property type="project" value="TreeGrafter"/>
</dbReference>
<evidence type="ECO:0000259" key="12">
    <source>
        <dbReference type="PROSITE" id="PS51094"/>
    </source>
</evidence>
<dbReference type="PANTHER" id="PTHR30181">
    <property type="entry name" value="MANNITOL PERMEASE IIC COMPONENT"/>
    <property type="match status" value="1"/>
</dbReference>
<evidence type="ECO:0000256" key="2">
    <source>
        <dbReference type="ARBA" id="ARBA00014783"/>
    </source>
</evidence>
<dbReference type="CDD" id="cd00211">
    <property type="entry name" value="PTS_IIA_fru"/>
    <property type="match status" value="1"/>
</dbReference>
<keyword evidence="5" id="KW-0762">Sugar transport</keyword>
<comment type="function">
    <text evidence="1">The phosphoenolpyruvate-dependent sugar phosphotransferase system (sugar PTS), a major carbohydrate active transport system, catalyzes the phosphorylation of incoming sugar substrates concomitantly with their translocation across the cell membrane. The enzyme II CmtAB PTS system is involved in D-mannitol transport.</text>
</comment>
<evidence type="ECO:0000256" key="3">
    <source>
        <dbReference type="ARBA" id="ARBA00022448"/>
    </source>
</evidence>
<gene>
    <name evidence="13" type="ORF">CUC15_17035</name>
</gene>
<dbReference type="PROSITE" id="PS51094">
    <property type="entry name" value="PTS_EIIA_TYPE_2"/>
    <property type="match status" value="1"/>
</dbReference>